<feature type="chain" id="PRO_5047133897" evidence="2">
    <location>
        <begin position="36"/>
        <end position="1179"/>
    </location>
</feature>
<reference evidence="5 6" key="1">
    <citation type="submission" date="2021-07" db="EMBL/GenBank/DDBJ databases">
        <title>Stakelama flava sp. nov., a novel endophytic bacterium isolated from branch of Kandelia candel.</title>
        <authorList>
            <person name="Tuo L."/>
        </authorList>
    </citation>
    <scope>NUCLEOTIDE SEQUENCE [LARGE SCALE GENOMIC DNA]</scope>
    <source>
        <strain evidence="5 6">CBK3Z-3</strain>
    </source>
</reference>
<name>A0ABS6XIB0_9SPHN</name>
<sequence length="1179" mass="122221">MTTYRSRAGARLRNNVLLASSTALVCLVVSGAANAQSAQPNFALDIAQATAPNFALNITQGDAPDFAVDVPQSATQESQNSFRLPTPVAPEPQVVIANPGTPDTAVDGNDVTGIGQMIIDQQNGYVGLCTGTLINPRTVLFAAHCVNEEAATDYGAASGGKPIGFGFGVNNNTSPTYAFGDWLNGGYTTDVSAAMYNAEYVAYNPGSLEPEAQSFLYSDVALAGLDTPAAGIPTWTLLFSALPAPDGEPTAAGTGYHVQIQGYGTIGTGEAGATAGSDYRRRVAENMLGALTNLDTFETFLNSPSNGLYQNLYFLDFDDPRRGTATANPYDINAFRDDATPHEGITAPGDSGGPLILDDTFNRPVVIGVLSGGYPTIYGGAPYGYGAVNFYQPLYLYWDWIAANNPYHYASAKAGDGAWSDPDHWVTTIDPNYAVIDENGNLVTGLPATPGEGVNGTDGQFGQICVEGPLIGGVSDCLDVSTGNETVVYPTTGTGDFSNDKGTASTASLQSGDDNVATAPSRTAAADEQAPALPDPTLANGLPGATGFVPNNADGDRISGTAPRYFDVTLSAAGTTTLDQAVTIDRFTVANAEAALDIGTDGSLTSLMDITQYSGMMRVNGTLSTNGDYFLMSGGLQGSGTINTPYFTSMAGVIAPGGVGTVGTLTFNGNIVLTSGSTYMVDLGEDGVSDLIAVHATAEDQNGEPLNGLAGLGGAVVFTPTEGTLLRDGYSYTVITADGEVDGTFDMATTAFSAILRPELSYGPNSVTVTIEAGKYADVIASGAPIQSAYAQLLDQNRVQYDEYADLYGTLDMMDAGRIQGTLEGLAPRAQAAAPAMGTVALDSNARFITQRIARVSQGNSGGTLALYGKPMQMASAATLNPTMAADVAVDASAQPEVRQDVLPEDASAFIAGGYIDGHSRGMPTANPYARNEFDGFFLAGGIEKAIGDSGLFGIAFSYTDIDGDAGTPGQSADSHLYQLTFYSGTTFENGIALDSQISGGAFSVDTRRQVSVGSDSYDLRANDTAFALTGEVGLSKDFGAGSSVAFTPRISGRYTRIGFTPTAERGEGPALQYDLGNYDSLQGRAGLTIAAKGGIEPYITGTFVHDFKDKPAAFGANFVGGVGPNALFAMPGSDKNWGEIGGGISTSGRFMLSAEAFTTVGRADVEYQTYRATLRIAF</sequence>
<evidence type="ECO:0000256" key="1">
    <source>
        <dbReference type="SAM" id="MobiDB-lite"/>
    </source>
</evidence>
<evidence type="ECO:0000259" key="4">
    <source>
        <dbReference type="PROSITE" id="PS51208"/>
    </source>
</evidence>
<feature type="domain" description="Peptidase S1" evidence="3">
    <location>
        <begin position="105"/>
        <end position="406"/>
    </location>
</feature>
<keyword evidence="2" id="KW-0732">Signal</keyword>
<comment type="caution">
    <text evidence="5">The sequence shown here is derived from an EMBL/GenBank/DDBJ whole genome shotgun (WGS) entry which is preliminary data.</text>
</comment>
<dbReference type="Proteomes" id="UP001197214">
    <property type="component" value="Unassembled WGS sequence"/>
</dbReference>
<evidence type="ECO:0000259" key="3">
    <source>
        <dbReference type="PROSITE" id="PS50240"/>
    </source>
</evidence>
<dbReference type="Pfam" id="PF03797">
    <property type="entry name" value="Autotransporter"/>
    <property type="match status" value="1"/>
</dbReference>
<gene>
    <name evidence="5" type="ORF">KY084_03150</name>
</gene>
<organism evidence="5 6">
    <name type="scientific">Stakelama flava</name>
    <dbReference type="NCBI Taxonomy" id="2860338"/>
    <lineage>
        <taxon>Bacteria</taxon>
        <taxon>Pseudomonadati</taxon>
        <taxon>Pseudomonadota</taxon>
        <taxon>Alphaproteobacteria</taxon>
        <taxon>Sphingomonadales</taxon>
        <taxon>Sphingomonadaceae</taxon>
        <taxon>Stakelama</taxon>
    </lineage>
</organism>
<proteinExistence type="predicted"/>
<dbReference type="EMBL" id="JAHWZX010000002">
    <property type="protein sequence ID" value="MBW4329871.1"/>
    <property type="molecule type" value="Genomic_DNA"/>
</dbReference>
<dbReference type="SMART" id="SM00869">
    <property type="entry name" value="Autotransporter"/>
    <property type="match status" value="1"/>
</dbReference>
<feature type="domain" description="Autotransporter" evidence="4">
    <location>
        <begin position="902"/>
        <end position="1179"/>
    </location>
</feature>
<feature type="region of interest" description="Disordered" evidence="1">
    <location>
        <begin position="493"/>
        <end position="534"/>
    </location>
</feature>
<dbReference type="RefSeq" id="WP_219236970.1">
    <property type="nucleotide sequence ID" value="NZ_JAHWZX010000002.1"/>
</dbReference>
<dbReference type="PROSITE" id="PS50240">
    <property type="entry name" value="TRYPSIN_DOM"/>
    <property type="match status" value="1"/>
</dbReference>
<dbReference type="SMART" id="SM00020">
    <property type="entry name" value="Tryp_SPc"/>
    <property type="match status" value="1"/>
</dbReference>
<dbReference type="InterPro" id="IPR001254">
    <property type="entry name" value="Trypsin_dom"/>
</dbReference>
<feature type="signal peptide" evidence="2">
    <location>
        <begin position="1"/>
        <end position="35"/>
    </location>
</feature>
<evidence type="ECO:0000313" key="5">
    <source>
        <dbReference type="EMBL" id="MBW4329871.1"/>
    </source>
</evidence>
<dbReference type="PROSITE" id="PS51208">
    <property type="entry name" value="AUTOTRANSPORTER"/>
    <property type="match status" value="1"/>
</dbReference>
<accession>A0ABS6XIB0</accession>
<feature type="compositionally biased region" description="Polar residues" evidence="1">
    <location>
        <begin position="493"/>
        <end position="521"/>
    </location>
</feature>
<keyword evidence="6" id="KW-1185">Reference proteome</keyword>
<evidence type="ECO:0000313" key="6">
    <source>
        <dbReference type="Proteomes" id="UP001197214"/>
    </source>
</evidence>
<evidence type="ECO:0000256" key="2">
    <source>
        <dbReference type="SAM" id="SignalP"/>
    </source>
</evidence>
<dbReference type="InterPro" id="IPR005546">
    <property type="entry name" value="Autotransporte_beta"/>
</dbReference>
<protein>
    <submittedName>
        <fullName evidence="5">Autotransporter domain-containing protein</fullName>
    </submittedName>
</protein>